<accession>A0A4U0Z6V7</accession>
<gene>
    <name evidence="9" type="ORF">E5672_16860</name>
</gene>
<dbReference type="OrthoDB" id="542521at2"/>
<dbReference type="GO" id="GO:0008727">
    <property type="term" value="F:GDP-mannose mannosyl hydrolase activity"/>
    <property type="evidence" value="ECO:0007669"/>
    <property type="project" value="InterPro"/>
</dbReference>
<keyword evidence="10" id="KW-1185">Reference proteome</keyword>
<sequence length="162" mass="18763">MAFLNKQAFTEVIDRTPLVSIDLVVENEKGEILFGLRKNRPAKDYWFVPGGRILKNETLDAAFLRLTLNELGFEFSRSQARLLDMYEHFYDDSVMGEKPSTHYVVAGYHLKVHQNRLALPIGDQHNEYKWCEKSKVKSDKSIHKHSSDYMDAVLSIELSEEL</sequence>
<evidence type="ECO:0000256" key="4">
    <source>
        <dbReference type="PIRSR" id="PIRSR037599-1"/>
    </source>
</evidence>
<dbReference type="AlphaFoldDB" id="A0A4U0Z6V7"/>
<keyword evidence="2 9" id="KW-0378">Hydrolase</keyword>
<dbReference type="GO" id="GO:0047917">
    <property type="term" value="F:GDP-glucosidase activity"/>
    <property type="evidence" value="ECO:0007669"/>
    <property type="project" value="UniProtKB-EC"/>
</dbReference>
<dbReference type="SUPFAM" id="SSF55811">
    <property type="entry name" value="Nudix"/>
    <property type="match status" value="1"/>
</dbReference>
<feature type="binding site" evidence="6">
    <location>
        <position position="124"/>
    </location>
    <ligand>
        <name>Mg(2+)</name>
        <dbReference type="ChEBI" id="CHEBI:18420"/>
    </ligand>
</feature>
<name>A0A4U0Z6V7_9ALTE</name>
<proteinExistence type="predicted"/>
<feature type="binding site" evidence="6">
    <location>
        <position position="70"/>
    </location>
    <ligand>
        <name>Mg(2+)</name>
        <dbReference type="ChEBI" id="CHEBI:18420"/>
    </ligand>
</feature>
<feature type="binding site" evidence="5">
    <location>
        <position position="37"/>
    </location>
    <ligand>
        <name>substrate</name>
    </ligand>
</feature>
<dbReference type="PROSITE" id="PS51462">
    <property type="entry name" value="NUDIX"/>
    <property type="match status" value="1"/>
</dbReference>
<dbReference type="RefSeq" id="WP_136783291.1">
    <property type="nucleotide sequence ID" value="NZ_SWCO01000010.1"/>
</dbReference>
<keyword evidence="1 6" id="KW-0479">Metal-binding</keyword>
<dbReference type="InterPro" id="IPR033715">
    <property type="entry name" value="GDPMH"/>
</dbReference>
<feature type="site" description="Critical for catalysis" evidence="4">
    <location>
        <position position="125"/>
    </location>
</feature>
<organism evidence="9 10">
    <name type="scientific">Alteromonas portus</name>
    <dbReference type="NCBI Taxonomy" id="2565549"/>
    <lineage>
        <taxon>Bacteria</taxon>
        <taxon>Pseudomonadati</taxon>
        <taxon>Pseudomonadota</taxon>
        <taxon>Gammaproteobacteria</taxon>
        <taxon>Alteromonadales</taxon>
        <taxon>Alteromonadaceae</taxon>
        <taxon>Alteromonas/Salinimonas group</taxon>
        <taxon>Alteromonas</taxon>
    </lineage>
</organism>
<dbReference type="InterPro" id="IPR015797">
    <property type="entry name" value="NUDIX_hydrolase-like_dom_sf"/>
</dbReference>
<keyword evidence="3 6" id="KW-0460">Magnesium</keyword>
<evidence type="ECO:0000259" key="8">
    <source>
        <dbReference type="PROSITE" id="PS51462"/>
    </source>
</evidence>
<evidence type="ECO:0000256" key="1">
    <source>
        <dbReference type="ARBA" id="ARBA00022723"/>
    </source>
</evidence>
<dbReference type="CDD" id="cd03430">
    <property type="entry name" value="NUDIX_GDPMH_NudD"/>
    <property type="match status" value="1"/>
</dbReference>
<feature type="domain" description="Nudix hydrolase" evidence="8">
    <location>
        <begin position="14"/>
        <end position="155"/>
    </location>
</feature>
<feature type="binding site" evidence="5">
    <location>
        <position position="9"/>
    </location>
    <ligand>
        <name>substrate</name>
    </ligand>
</feature>
<dbReference type="PANTHER" id="PTHR43046">
    <property type="entry name" value="GDP-MANNOSE MANNOSYL HYDROLASE"/>
    <property type="match status" value="1"/>
</dbReference>
<dbReference type="EC" id="3.2.1.42" evidence="9"/>
<evidence type="ECO:0000256" key="3">
    <source>
        <dbReference type="ARBA" id="ARBA00022842"/>
    </source>
</evidence>
<dbReference type="InterPro" id="IPR000086">
    <property type="entry name" value="NUDIX_hydrolase_dom"/>
</dbReference>
<keyword evidence="9" id="KW-0326">Glycosidase</keyword>
<feature type="short sequence motif" description="Nudix box" evidence="7">
    <location>
        <begin position="51"/>
        <end position="72"/>
    </location>
</feature>
<evidence type="ECO:0000256" key="6">
    <source>
        <dbReference type="PIRSR" id="PIRSR037599-3"/>
    </source>
</evidence>
<feature type="binding site" evidence="6">
    <location>
        <position position="50"/>
    </location>
    <ligand>
        <name>Mg(2+)</name>
        <dbReference type="ChEBI" id="CHEBI:18420"/>
    </ligand>
</feature>
<dbReference type="NCBIfam" id="NF011963">
    <property type="entry name" value="PRK15434.1"/>
    <property type="match status" value="1"/>
</dbReference>
<dbReference type="Proteomes" id="UP000305471">
    <property type="component" value="Unassembled WGS sequence"/>
</dbReference>
<comment type="caution">
    <text evidence="9">The sequence shown here is derived from an EMBL/GenBank/DDBJ whole genome shotgun (WGS) entry which is preliminary data.</text>
</comment>
<protein>
    <submittedName>
        <fullName evidence="9">GDP-mannose mannosyl hydrolase</fullName>
        <ecNumber evidence="9">3.2.1.42</ecNumber>
    </submittedName>
</protein>
<feature type="binding site" evidence="5">
    <location>
        <begin position="3"/>
        <end position="4"/>
    </location>
    <ligand>
        <name>substrate</name>
    </ligand>
</feature>
<reference evidence="9 10" key="1">
    <citation type="submission" date="2019-04" db="EMBL/GenBank/DDBJ databases">
        <title>Alteromonas portus sp. nov., an alginate lyase-excreting marine bacterium.</title>
        <authorList>
            <person name="Huang H."/>
            <person name="Mo K."/>
            <person name="Bao S."/>
        </authorList>
    </citation>
    <scope>NUCLEOTIDE SEQUENCE [LARGE SCALE GENOMIC DNA]</scope>
    <source>
        <strain evidence="9 10">HB161718</strain>
    </source>
</reference>
<evidence type="ECO:0000256" key="7">
    <source>
        <dbReference type="PIRSR" id="PIRSR037599-4"/>
    </source>
</evidence>
<evidence type="ECO:0000256" key="5">
    <source>
        <dbReference type="PIRSR" id="PIRSR037599-2"/>
    </source>
</evidence>
<comment type="cofactor">
    <cofactor evidence="6">
        <name>Mg(2+)</name>
        <dbReference type="ChEBI" id="CHEBI:18420"/>
    </cofactor>
    <text evidence="6">Binds 1 Mg(2+) ion per subunit.</text>
</comment>
<dbReference type="EMBL" id="SWCO01000010">
    <property type="protein sequence ID" value="TKB01479.1"/>
    <property type="molecule type" value="Genomic_DNA"/>
</dbReference>
<evidence type="ECO:0000313" key="10">
    <source>
        <dbReference type="Proteomes" id="UP000305471"/>
    </source>
</evidence>
<dbReference type="Gene3D" id="3.90.79.10">
    <property type="entry name" value="Nucleoside Triphosphate Pyrophosphohydrolase"/>
    <property type="match status" value="1"/>
</dbReference>
<evidence type="ECO:0000256" key="2">
    <source>
        <dbReference type="ARBA" id="ARBA00022801"/>
    </source>
</evidence>
<evidence type="ECO:0000313" key="9">
    <source>
        <dbReference type="EMBL" id="TKB01479.1"/>
    </source>
</evidence>
<dbReference type="PANTHER" id="PTHR43046:SF12">
    <property type="entry name" value="GDP-MANNOSE MANNOSYL HYDROLASE"/>
    <property type="match status" value="1"/>
</dbReference>
<dbReference type="Pfam" id="PF00293">
    <property type="entry name" value="NUDIX"/>
    <property type="match status" value="1"/>
</dbReference>
<dbReference type="PIRSF" id="PIRSF037599">
    <property type="entry name" value="GDPMH"/>
    <property type="match status" value="1"/>
</dbReference>
<dbReference type="GO" id="GO:0046872">
    <property type="term" value="F:metal ion binding"/>
    <property type="evidence" value="ECO:0007669"/>
    <property type="project" value="UniProtKB-KW"/>
</dbReference>